<evidence type="ECO:0000256" key="1">
    <source>
        <dbReference type="SAM" id="MobiDB-lite"/>
    </source>
</evidence>
<protein>
    <submittedName>
        <fullName evidence="2">CF161 protein</fullName>
    </submittedName>
</protein>
<gene>
    <name evidence="2" type="primary">Cfap161</name>
    <name evidence="2" type="ORF">GTO95_0001630</name>
</gene>
<dbReference type="PANTHER" id="PTHR24274">
    <property type="entry name" value="CILIA- AND FLAGELLA-ASSOCIATED PROTEIN 161"/>
    <property type="match status" value="1"/>
</dbReference>
<feature type="non-terminal residue" evidence="2">
    <location>
        <position position="1"/>
    </location>
</feature>
<accession>A0A8J7NIW1</accession>
<dbReference type="EMBL" id="JAAWVO010011627">
    <property type="protein sequence ID" value="MBN3313365.1"/>
    <property type="molecule type" value="Genomic_DNA"/>
</dbReference>
<organism evidence="2 3">
    <name type="scientific">Atractosteus spatula</name>
    <name type="common">Alligator gar</name>
    <name type="synonym">Lepisosteus spatula</name>
    <dbReference type="NCBI Taxonomy" id="7917"/>
    <lineage>
        <taxon>Eukaryota</taxon>
        <taxon>Metazoa</taxon>
        <taxon>Chordata</taxon>
        <taxon>Craniata</taxon>
        <taxon>Vertebrata</taxon>
        <taxon>Euteleostomi</taxon>
        <taxon>Actinopterygii</taxon>
        <taxon>Neopterygii</taxon>
        <taxon>Holostei</taxon>
        <taxon>Semionotiformes</taxon>
        <taxon>Lepisosteidae</taxon>
        <taxon>Atractosteus</taxon>
    </lineage>
</organism>
<comment type="caution">
    <text evidence="2">The sequence shown here is derived from an EMBL/GenBank/DDBJ whole genome shotgun (WGS) entry which is preliminary data.</text>
</comment>
<dbReference type="InterPro" id="IPR055325">
    <property type="entry name" value="CF161"/>
</dbReference>
<dbReference type="GO" id="GO:0060271">
    <property type="term" value="P:cilium assembly"/>
    <property type="evidence" value="ECO:0007669"/>
    <property type="project" value="TreeGrafter"/>
</dbReference>
<feature type="region of interest" description="Disordered" evidence="1">
    <location>
        <begin position="270"/>
        <end position="301"/>
    </location>
</feature>
<dbReference type="Proteomes" id="UP000736164">
    <property type="component" value="Unassembled WGS sequence"/>
</dbReference>
<dbReference type="GO" id="GO:0031514">
    <property type="term" value="C:motile cilium"/>
    <property type="evidence" value="ECO:0007669"/>
    <property type="project" value="TreeGrafter"/>
</dbReference>
<dbReference type="AlphaFoldDB" id="A0A8J7NIW1"/>
<proteinExistence type="predicted"/>
<evidence type="ECO:0000313" key="3">
    <source>
        <dbReference type="Proteomes" id="UP000736164"/>
    </source>
</evidence>
<feature type="non-terminal residue" evidence="2">
    <location>
        <position position="301"/>
    </location>
</feature>
<evidence type="ECO:0000313" key="2">
    <source>
        <dbReference type="EMBL" id="MBN3313365.1"/>
    </source>
</evidence>
<reference evidence="2" key="1">
    <citation type="journal article" date="2021" name="Cell">
        <title>Tracing the genetic footprints of vertebrate landing in non-teleost ray-finned fishes.</title>
        <authorList>
            <person name="Bi X."/>
            <person name="Wang K."/>
            <person name="Yang L."/>
            <person name="Pan H."/>
            <person name="Jiang H."/>
            <person name="Wei Q."/>
            <person name="Fang M."/>
            <person name="Yu H."/>
            <person name="Zhu C."/>
            <person name="Cai Y."/>
            <person name="He Y."/>
            <person name="Gan X."/>
            <person name="Zeng H."/>
            <person name="Yu D."/>
            <person name="Zhu Y."/>
            <person name="Jiang H."/>
            <person name="Qiu Q."/>
            <person name="Yang H."/>
            <person name="Zhang Y.E."/>
            <person name="Wang W."/>
            <person name="Zhu M."/>
            <person name="He S."/>
            <person name="Zhang G."/>
        </authorList>
    </citation>
    <scope>NUCLEOTIDE SEQUENCE</scope>
    <source>
        <strain evidence="2">Allg_001</strain>
    </source>
</reference>
<sequence length="301" mass="33674">MSVRTYSARVRVGNWSEDVTLEEDTLKDFLDKKEKGELIVQRTGFLRQNILKKIDLSVTNDGLVHFGDVIMLVNLDSARDRGRSLDSPREPAALSMNTDASELRAASSVCAPCEVSASRSLAPCTRNAFVITSVDGSPVGEPLRYNQSFSLQTTKGFAGELYLASDHKTFQKCAKKSRLQEVILTDEPSFLTWWQAVYYDPQERIEYEGFPVPANSKVLISHCKTNQCLAALGNYIIWTPYGKEYEVTAQTFLDSHKAERDVNHWSFVTANPSNEGQTIPDRPGAMANMTPTENIEPQHKT</sequence>
<dbReference type="PANTHER" id="PTHR24274:SF1">
    <property type="entry name" value="CILIA- AND FLAGELLA-ASSOCIATED PROTEIN 161"/>
    <property type="match status" value="1"/>
</dbReference>
<dbReference type="Pfam" id="PF24569">
    <property type="entry name" value="CFAP161"/>
    <property type="match status" value="1"/>
</dbReference>
<name>A0A8J7NIW1_ATRSP</name>
<keyword evidence="3" id="KW-1185">Reference proteome</keyword>